<dbReference type="Pfam" id="PF00903">
    <property type="entry name" value="Glyoxalase"/>
    <property type="match status" value="1"/>
</dbReference>
<dbReference type="PANTHER" id="PTHR39175">
    <property type="entry name" value="FAMILY PROTEIN, PUTATIVE (AFU_ORTHOLOGUE AFUA_3G15060)-RELATED"/>
    <property type="match status" value="1"/>
</dbReference>
<dbReference type="RefSeq" id="WP_126013948.1">
    <property type="nucleotide sequence ID" value="NZ_CP034437.1"/>
</dbReference>
<dbReference type="KEGG" id="palb:EJC50_06825"/>
<evidence type="ECO:0000313" key="3">
    <source>
        <dbReference type="Proteomes" id="UP000272528"/>
    </source>
</evidence>
<feature type="domain" description="VOC" evidence="1">
    <location>
        <begin position="11"/>
        <end position="127"/>
    </location>
</feature>
<sequence length="130" mass="14449">MTTSKSFSFGGIDHIQLAAPPGCEEAARHFYAGVLGWSELAKPVELQKRGGVWFQCGSHQVHIGVQQHFVPALKAHPAFLVNQLDALRSYLTEAGINVIDDDARSAESIRRFYVSDPFGNRLEFMEYIAL</sequence>
<protein>
    <submittedName>
        <fullName evidence="2">Glyoxalase</fullName>
    </submittedName>
</protein>
<dbReference type="SUPFAM" id="SSF54593">
    <property type="entry name" value="Glyoxalase/Bleomycin resistance protein/Dihydroxybiphenyl dioxygenase"/>
    <property type="match status" value="1"/>
</dbReference>
<evidence type="ECO:0000313" key="2">
    <source>
        <dbReference type="EMBL" id="AZN39405.1"/>
    </source>
</evidence>
<dbReference type="EMBL" id="CP034437">
    <property type="protein sequence ID" value="AZN39405.1"/>
    <property type="molecule type" value="Genomic_DNA"/>
</dbReference>
<name>A0A3S9A154_9BACL</name>
<dbReference type="PROSITE" id="PS51819">
    <property type="entry name" value="VOC"/>
    <property type="match status" value="1"/>
</dbReference>
<accession>A0A3S9A154</accession>
<dbReference type="Proteomes" id="UP000272528">
    <property type="component" value="Chromosome"/>
</dbReference>
<proteinExistence type="predicted"/>
<reference evidence="3" key="1">
    <citation type="submission" date="2018-12" db="EMBL/GenBank/DDBJ databases">
        <title>Genome sequence of Peanibacillus sp.</title>
        <authorList>
            <person name="Subramani G."/>
            <person name="Srinivasan S."/>
            <person name="Kim M.K."/>
        </authorList>
    </citation>
    <scope>NUCLEOTIDE SEQUENCE [LARGE SCALE GENOMIC DNA]</scope>
    <source>
        <strain evidence="3">18JY67-1</strain>
    </source>
</reference>
<dbReference type="OrthoDB" id="9813630at2"/>
<keyword evidence="3" id="KW-1185">Reference proteome</keyword>
<dbReference type="AlphaFoldDB" id="A0A3S9A154"/>
<gene>
    <name evidence="2" type="ORF">EJC50_06825</name>
</gene>
<dbReference type="InterPro" id="IPR029068">
    <property type="entry name" value="Glyas_Bleomycin-R_OHBP_Dase"/>
</dbReference>
<organism evidence="2 3">
    <name type="scientific">Paenibacillus albus</name>
    <dbReference type="NCBI Taxonomy" id="2495582"/>
    <lineage>
        <taxon>Bacteria</taxon>
        <taxon>Bacillati</taxon>
        <taxon>Bacillota</taxon>
        <taxon>Bacilli</taxon>
        <taxon>Bacillales</taxon>
        <taxon>Paenibacillaceae</taxon>
        <taxon>Paenibacillus</taxon>
    </lineage>
</organism>
<dbReference type="InterPro" id="IPR004360">
    <property type="entry name" value="Glyas_Fos-R_dOase_dom"/>
</dbReference>
<dbReference type="InterPro" id="IPR037523">
    <property type="entry name" value="VOC_core"/>
</dbReference>
<dbReference type="PANTHER" id="PTHR39175:SF1">
    <property type="entry name" value="FAMILY PROTEIN, PUTATIVE (AFU_ORTHOLOGUE AFUA_3G15060)-RELATED"/>
    <property type="match status" value="1"/>
</dbReference>
<dbReference type="Gene3D" id="3.10.180.10">
    <property type="entry name" value="2,3-Dihydroxybiphenyl 1,2-Dioxygenase, domain 1"/>
    <property type="match status" value="1"/>
</dbReference>
<evidence type="ECO:0000259" key="1">
    <source>
        <dbReference type="PROSITE" id="PS51819"/>
    </source>
</evidence>